<evidence type="ECO:0000256" key="2">
    <source>
        <dbReference type="PROSITE-ProRule" id="PRU00335"/>
    </source>
</evidence>
<organism evidence="4 5">
    <name type="scientific">Spirochaeta isovalerica</name>
    <dbReference type="NCBI Taxonomy" id="150"/>
    <lineage>
        <taxon>Bacteria</taxon>
        <taxon>Pseudomonadati</taxon>
        <taxon>Spirochaetota</taxon>
        <taxon>Spirochaetia</taxon>
        <taxon>Spirochaetales</taxon>
        <taxon>Spirochaetaceae</taxon>
        <taxon>Spirochaeta</taxon>
    </lineage>
</organism>
<dbReference type="SUPFAM" id="SSF46689">
    <property type="entry name" value="Homeodomain-like"/>
    <property type="match status" value="1"/>
</dbReference>
<dbReference type="PANTHER" id="PTHR43479">
    <property type="entry name" value="ACREF/ENVCD OPERON REPRESSOR-RELATED"/>
    <property type="match status" value="1"/>
</dbReference>
<keyword evidence="1 2" id="KW-0238">DNA-binding</keyword>
<dbReference type="EMBL" id="JACHGJ010000006">
    <property type="protein sequence ID" value="MBB6481403.1"/>
    <property type="molecule type" value="Genomic_DNA"/>
</dbReference>
<dbReference type="Gene3D" id="1.10.357.10">
    <property type="entry name" value="Tetracycline Repressor, domain 2"/>
    <property type="match status" value="1"/>
</dbReference>
<dbReference type="GO" id="GO:0003677">
    <property type="term" value="F:DNA binding"/>
    <property type="evidence" value="ECO:0007669"/>
    <property type="project" value="UniProtKB-UniRule"/>
</dbReference>
<feature type="domain" description="HTH tetR-type" evidence="3">
    <location>
        <begin position="11"/>
        <end position="71"/>
    </location>
</feature>
<protein>
    <submittedName>
        <fullName evidence="4">AcrR family transcriptional regulator</fullName>
    </submittedName>
</protein>
<proteinExistence type="predicted"/>
<dbReference type="PROSITE" id="PS50977">
    <property type="entry name" value="HTH_TETR_2"/>
    <property type="match status" value="1"/>
</dbReference>
<sequence>MPKETFRKLSAQKRQRVFDAAISEFCRVPLEDVSIKNIVEKAGIARGSFYQYFWGKEDLFLYLLCSLRANLEEDLAGGESIYQFIYSLAEKEIREIKERSDAIPVKAQLLRQIAASPSAINIFERDITEKLRNDDRFQNMIKESGLASIEECKMSAMIELLTQSLRRAVIQVISSNRTADEALLILHHKLQILKKGING</sequence>
<accession>A0A841RBT8</accession>
<evidence type="ECO:0000256" key="1">
    <source>
        <dbReference type="ARBA" id="ARBA00023125"/>
    </source>
</evidence>
<dbReference type="InterPro" id="IPR001647">
    <property type="entry name" value="HTH_TetR"/>
</dbReference>
<reference evidence="4 5" key="1">
    <citation type="submission" date="2020-08" db="EMBL/GenBank/DDBJ databases">
        <title>Genomic Encyclopedia of Type Strains, Phase IV (KMG-IV): sequencing the most valuable type-strain genomes for metagenomic binning, comparative biology and taxonomic classification.</title>
        <authorList>
            <person name="Goeker M."/>
        </authorList>
    </citation>
    <scope>NUCLEOTIDE SEQUENCE [LARGE SCALE GENOMIC DNA]</scope>
    <source>
        <strain evidence="4 5">DSM 2461</strain>
    </source>
</reference>
<dbReference type="InterPro" id="IPR009057">
    <property type="entry name" value="Homeodomain-like_sf"/>
</dbReference>
<evidence type="ECO:0000313" key="4">
    <source>
        <dbReference type="EMBL" id="MBB6481403.1"/>
    </source>
</evidence>
<dbReference type="Pfam" id="PF00440">
    <property type="entry name" value="TetR_N"/>
    <property type="match status" value="1"/>
</dbReference>
<dbReference type="AlphaFoldDB" id="A0A841RBT8"/>
<feature type="DNA-binding region" description="H-T-H motif" evidence="2">
    <location>
        <begin position="34"/>
        <end position="53"/>
    </location>
</feature>
<name>A0A841RBT8_9SPIO</name>
<dbReference type="InterPro" id="IPR050624">
    <property type="entry name" value="HTH-type_Tx_Regulator"/>
</dbReference>
<gene>
    <name evidence="4" type="ORF">HNR50_003083</name>
</gene>
<keyword evidence="5" id="KW-1185">Reference proteome</keyword>
<evidence type="ECO:0000313" key="5">
    <source>
        <dbReference type="Proteomes" id="UP000587760"/>
    </source>
</evidence>
<dbReference type="RefSeq" id="WP_184747652.1">
    <property type="nucleotide sequence ID" value="NZ_JACHGJ010000006.1"/>
</dbReference>
<dbReference type="PANTHER" id="PTHR43479:SF11">
    <property type="entry name" value="ACREF_ENVCD OPERON REPRESSOR-RELATED"/>
    <property type="match status" value="1"/>
</dbReference>
<dbReference type="Proteomes" id="UP000587760">
    <property type="component" value="Unassembled WGS sequence"/>
</dbReference>
<comment type="caution">
    <text evidence="4">The sequence shown here is derived from an EMBL/GenBank/DDBJ whole genome shotgun (WGS) entry which is preliminary data.</text>
</comment>
<evidence type="ECO:0000259" key="3">
    <source>
        <dbReference type="PROSITE" id="PS50977"/>
    </source>
</evidence>